<dbReference type="Gene3D" id="2.60.60.20">
    <property type="entry name" value="PLAT/LH2 domain"/>
    <property type="match status" value="1"/>
</dbReference>
<dbReference type="EMBL" id="CAJNOJ010000037">
    <property type="protein sequence ID" value="CAF0916941.1"/>
    <property type="molecule type" value="Genomic_DNA"/>
</dbReference>
<feature type="transmembrane region" description="Helical" evidence="10">
    <location>
        <begin position="1401"/>
        <end position="1428"/>
    </location>
</feature>
<keyword evidence="7" id="KW-0325">Glycoprotein</keyword>
<comment type="similarity">
    <text evidence="2">Belongs to the polycystin family.</text>
</comment>
<evidence type="ECO:0000256" key="3">
    <source>
        <dbReference type="ARBA" id="ARBA00022692"/>
    </source>
</evidence>
<keyword evidence="3 10" id="KW-0812">Transmembrane</keyword>
<feature type="disulfide bond" evidence="8">
    <location>
        <begin position="1068"/>
        <end position="1082"/>
    </location>
</feature>
<keyword evidence="6 10" id="KW-0472">Membrane</keyword>
<keyword evidence="4" id="KW-0732">Signal</keyword>
<name>A0A814AUH3_ADIRI</name>
<dbReference type="FunFam" id="2.60.60.20:FF:000022">
    <property type="entry name" value="Uncharacterized protein"/>
    <property type="match status" value="1"/>
</dbReference>
<evidence type="ECO:0000313" key="12">
    <source>
        <dbReference type="EMBL" id="CAF0916941.1"/>
    </source>
</evidence>
<dbReference type="InterPro" id="IPR051223">
    <property type="entry name" value="Polycystin"/>
</dbReference>
<dbReference type="PRINTS" id="PR01433">
    <property type="entry name" value="POLYCYSTIN2"/>
</dbReference>
<dbReference type="Pfam" id="PF01477">
    <property type="entry name" value="PLAT"/>
    <property type="match status" value="1"/>
</dbReference>
<evidence type="ECO:0000256" key="7">
    <source>
        <dbReference type="ARBA" id="ARBA00023180"/>
    </source>
</evidence>
<comment type="caution">
    <text evidence="12">The sequence shown here is derived from an EMBL/GenBank/DDBJ whole genome shotgun (WGS) entry which is preliminary data.</text>
</comment>
<proteinExistence type="inferred from homology"/>
<feature type="domain" description="PLAT" evidence="11">
    <location>
        <begin position="535"/>
        <end position="653"/>
    </location>
</feature>
<comment type="caution">
    <text evidence="9">Lacks conserved residue(s) required for the propagation of feature annotation.</text>
</comment>
<feature type="transmembrane region" description="Helical" evidence="10">
    <location>
        <begin position="1212"/>
        <end position="1233"/>
    </location>
</feature>
<dbReference type="Pfam" id="PF08016">
    <property type="entry name" value="PKD_channel"/>
    <property type="match status" value="1"/>
</dbReference>
<feature type="transmembrane region" description="Helical" evidence="10">
    <location>
        <begin position="1253"/>
        <end position="1271"/>
    </location>
</feature>
<dbReference type="InterPro" id="IPR013122">
    <property type="entry name" value="PKD1_2_channel"/>
</dbReference>
<organism evidence="12 13">
    <name type="scientific">Adineta ricciae</name>
    <name type="common">Rotifer</name>
    <dbReference type="NCBI Taxonomy" id="249248"/>
    <lineage>
        <taxon>Eukaryota</taxon>
        <taxon>Metazoa</taxon>
        <taxon>Spiralia</taxon>
        <taxon>Gnathifera</taxon>
        <taxon>Rotifera</taxon>
        <taxon>Eurotatoria</taxon>
        <taxon>Bdelloidea</taxon>
        <taxon>Adinetida</taxon>
        <taxon>Adinetidae</taxon>
        <taxon>Adineta</taxon>
    </lineage>
</organism>
<evidence type="ECO:0000256" key="8">
    <source>
        <dbReference type="PIRSR" id="PIRSR603915-2"/>
    </source>
</evidence>
<feature type="transmembrane region" description="Helical" evidence="10">
    <location>
        <begin position="1343"/>
        <end position="1364"/>
    </location>
</feature>
<evidence type="ECO:0000256" key="1">
    <source>
        <dbReference type="ARBA" id="ARBA00004141"/>
    </source>
</evidence>
<dbReference type="SMART" id="SM00308">
    <property type="entry name" value="LH2"/>
    <property type="match status" value="1"/>
</dbReference>
<evidence type="ECO:0000256" key="9">
    <source>
        <dbReference type="PROSITE-ProRule" id="PRU00152"/>
    </source>
</evidence>
<feature type="transmembrane region" description="Helical" evidence="10">
    <location>
        <begin position="1303"/>
        <end position="1323"/>
    </location>
</feature>
<evidence type="ECO:0000256" key="10">
    <source>
        <dbReference type="SAM" id="Phobius"/>
    </source>
</evidence>
<evidence type="ECO:0000256" key="2">
    <source>
        <dbReference type="ARBA" id="ARBA00007200"/>
    </source>
</evidence>
<dbReference type="GO" id="GO:0005262">
    <property type="term" value="F:calcium channel activity"/>
    <property type="evidence" value="ECO:0007669"/>
    <property type="project" value="TreeGrafter"/>
</dbReference>
<dbReference type="OrthoDB" id="444119at2759"/>
<feature type="transmembrane region" description="Helical" evidence="10">
    <location>
        <begin position="701"/>
        <end position="719"/>
    </location>
</feature>
<dbReference type="InterPro" id="IPR003915">
    <property type="entry name" value="PKD_2"/>
</dbReference>
<dbReference type="Pfam" id="PF20519">
    <property type="entry name" value="Polycystin_dom"/>
    <property type="match status" value="1"/>
</dbReference>
<feature type="transmembrane region" description="Helical" evidence="10">
    <location>
        <begin position="847"/>
        <end position="874"/>
    </location>
</feature>
<gene>
    <name evidence="12" type="ORF">EDS130_LOCUS10562</name>
</gene>
<feature type="transmembrane region" description="Helical" evidence="10">
    <location>
        <begin position="490"/>
        <end position="510"/>
    </location>
</feature>
<accession>A0A814AUH3</accession>
<dbReference type="PANTHER" id="PTHR10877:SF194">
    <property type="entry name" value="LOCATION OF VULVA DEFECTIVE 1"/>
    <property type="match status" value="1"/>
</dbReference>
<dbReference type="Gene3D" id="1.10.287.70">
    <property type="match status" value="1"/>
</dbReference>
<feature type="transmembrane region" description="Helical" evidence="10">
    <location>
        <begin position="12"/>
        <end position="35"/>
    </location>
</feature>
<keyword evidence="5 10" id="KW-1133">Transmembrane helix</keyword>
<comment type="subcellular location">
    <subcellularLocation>
        <location evidence="1">Membrane</location>
        <topology evidence="1">Multi-pass membrane protein</topology>
    </subcellularLocation>
</comment>
<dbReference type="Proteomes" id="UP000663852">
    <property type="component" value="Unassembled WGS sequence"/>
</dbReference>
<evidence type="ECO:0000256" key="6">
    <source>
        <dbReference type="ARBA" id="ARBA00023136"/>
    </source>
</evidence>
<dbReference type="GO" id="GO:0016020">
    <property type="term" value="C:membrane"/>
    <property type="evidence" value="ECO:0007669"/>
    <property type="project" value="UniProtKB-SubCell"/>
</dbReference>
<dbReference type="GO" id="GO:0005509">
    <property type="term" value="F:calcium ion binding"/>
    <property type="evidence" value="ECO:0007669"/>
    <property type="project" value="InterPro"/>
</dbReference>
<dbReference type="SUPFAM" id="SSF49723">
    <property type="entry name" value="Lipase/lipooxygenase domain (PLAT/LH2 domain)"/>
    <property type="match status" value="1"/>
</dbReference>
<evidence type="ECO:0000256" key="5">
    <source>
        <dbReference type="ARBA" id="ARBA00022989"/>
    </source>
</evidence>
<dbReference type="InterPro" id="IPR036392">
    <property type="entry name" value="PLAT/LH2_dom_sf"/>
</dbReference>
<dbReference type="PANTHER" id="PTHR10877">
    <property type="entry name" value="POLYCYSTIN FAMILY MEMBER"/>
    <property type="match status" value="1"/>
</dbReference>
<evidence type="ECO:0000259" key="11">
    <source>
        <dbReference type="PROSITE" id="PS50095"/>
    </source>
</evidence>
<dbReference type="InterPro" id="IPR046791">
    <property type="entry name" value="Polycystin_dom"/>
</dbReference>
<feature type="transmembrane region" description="Helical" evidence="10">
    <location>
        <begin position="944"/>
        <end position="964"/>
    </location>
</feature>
<protein>
    <recommendedName>
        <fullName evidence="11">PLAT domain-containing protein</fullName>
    </recommendedName>
</protein>
<feature type="transmembrane region" description="Helical" evidence="10">
    <location>
        <begin position="747"/>
        <end position="768"/>
    </location>
</feature>
<evidence type="ECO:0000256" key="4">
    <source>
        <dbReference type="ARBA" id="ARBA00022729"/>
    </source>
</evidence>
<sequence length="1492" mass="173526">MSSGSLGVADIVGIAVGGVLALATVVGLAFSFYAMCCKKNNSPQVYPQQGQYPPYNPQNGAYGQQMNTGYYQQYPPYQQGHGSYNKQSMGYDQPPSYSVANTADSFLGNIIMMYCQRKLLLLLLFILKYRSESSADILNRVSILDQNWHSQREFDLLKQTILQSNAFEKEIWSKQKWFKNENNLTCVSSTANRNEIPKRELNQNLKNVEKVELDYPAISITLEKVSGKHLAGKHLYQPNGVRIRFPELNINQSTIINLMTLPLSSIVSLTLHNQHGEVLDIKNTAKPFEILIPRPLTSAISSAMFRQNVTLLSNKSEFTFYHINLTHHVNLSISLHVEFEPEDKDLSYLFIIRFNGVPNLRTNLVDDSKLLCPKDRKNNSLKYIYFLPNTLISHHQWAVLGIRELKKCKINGQHGDNRFSSDYSIRMYTSGCYYLHKDQTWQSDGLTVGKESNERFTQCYSTHLTTFASGFVILPNPIEFNGDFSIERNYIIYITLIVIGLLYVVTIAFSRRKDLFDAKMLMVIPLLDNNPRDTYLYQLVVFTGMRANAGTKSKVHFILSGDKDNTNIRTLTADRQILGRGQADSFIMAVQRPLGQLNYLRIWHDNSGFDSDASWYLKYILVRNLQTMETDYFICEKWLAVEKGSGEIDRTLTVASEFEQHELKYTLSKNAYRSMADNHLWFSIFAYHLPSANRFTRVQRCTCCFVLLFISLLMNILYYDVKENLTQDELDEFGLTIGPFHISKEEVSIGVMVELIIFLPSLFLVTLFRRIKLRHPRTISPLGEALHTIRAKRSQLPSEIPSKKKKFLLPWWFLIIAYFLSFLMAATSVVFILFASVRMGNEKVQQWLGAILASFCTSVLITQPLKVLSLAILFMCICRKKEQEEAFIEQEDPVEDFTISTTDAHRKFPPKSILAKTRLDSYHSKRQKDLLNHLRLIRLREVKAWFILRELSLLLIFLAVLYAISYANRDIEQSHRMVHYLRREFLSPDRRYGKQPNSGHKNVTHISETIRSIDDYWKWLELVFPIKYHKTMWKYKENSRTLLLQHTRANHVIGWPILRQLRVKNDSCPRKVLRNRMEVDDCNLPYTWYNQATAPFGDNLHSVTSEKFLHSFQYKPSEDKTLIYSTAHATYLAGGYVHEIQGMTIPQIRAGFENLRAHHWIDRYTRAVFLTFGLYNPDANLFVYCSFLLEQLPVTKTITFQASFQPFKLVKLYTGTELIYCLIYLALIIYYMVIEVRLFLSTRQKYVKQFWSYINWGIIVCSWFGIVIHVLRQIEMKKMAKTLTQTKGHKPINLQIFSYLDNLLNYLLGFCCFFGTLKLLCLLRFNRRLSLLHLTLKRCARQLLGFLLMFSIVFIAFVSLYYLLFHAYVKEYSSWSETSWSCFEMIALHFTTIYELSHLNAFIAGISLFLFVFLGVFMLSNMFISIIVDNFNKLRQEQLKQENEVELIQFMTTKTKRWLGLQSYKDELEKTKNPVTEFPEKIDRLMIAIGKV</sequence>
<dbReference type="PROSITE" id="PS50095">
    <property type="entry name" value="PLAT"/>
    <property type="match status" value="1"/>
</dbReference>
<feature type="transmembrane region" description="Helical" evidence="10">
    <location>
        <begin position="811"/>
        <end position="835"/>
    </location>
</feature>
<evidence type="ECO:0000313" key="13">
    <source>
        <dbReference type="Proteomes" id="UP000663852"/>
    </source>
</evidence>
<reference evidence="12" key="1">
    <citation type="submission" date="2021-02" db="EMBL/GenBank/DDBJ databases">
        <authorList>
            <person name="Nowell W R."/>
        </authorList>
    </citation>
    <scope>NUCLEOTIDE SEQUENCE</scope>
</reference>
<dbReference type="InterPro" id="IPR001024">
    <property type="entry name" value="PLAT/LH2_dom"/>
</dbReference>
<dbReference type="GO" id="GO:0050982">
    <property type="term" value="P:detection of mechanical stimulus"/>
    <property type="evidence" value="ECO:0007669"/>
    <property type="project" value="TreeGrafter"/>
</dbReference>